<dbReference type="RefSeq" id="WP_236977036.1">
    <property type="nucleotide sequence ID" value="NZ_BRXE01000001.1"/>
</dbReference>
<dbReference type="InterPro" id="IPR008279">
    <property type="entry name" value="PEP-util_enz_mobile_dom"/>
</dbReference>
<dbReference type="EMBL" id="BRXE01000001">
    <property type="protein sequence ID" value="GLB81058.1"/>
    <property type="molecule type" value="Genomic_DNA"/>
</dbReference>
<dbReference type="GeneID" id="83627390"/>
<keyword evidence="4" id="KW-1185">Reference proteome</keyword>
<dbReference type="SUPFAM" id="SSF52009">
    <property type="entry name" value="Phosphohistidine domain"/>
    <property type="match status" value="1"/>
</dbReference>
<dbReference type="PANTHER" id="PTHR43615:SF1">
    <property type="entry name" value="PPDK_N DOMAIN-CONTAINING PROTEIN"/>
    <property type="match status" value="1"/>
</dbReference>
<reference evidence="3" key="1">
    <citation type="submission" date="2022-08" db="EMBL/GenBank/DDBJ databases">
        <title>Mycobacterium kiyosense sp. nov., scotochromogenic slow-glowing species isolated from respiratory specimens.</title>
        <authorList>
            <person name="Fukano H."/>
            <person name="Kazumi Y."/>
            <person name="Sakagami N."/>
            <person name="Ato M."/>
            <person name="Mitarai S."/>
            <person name="Hoshino Y."/>
        </authorList>
    </citation>
    <scope>NUCLEOTIDE SEQUENCE</scope>
    <source>
        <strain evidence="3">1413</strain>
        <strain evidence="2">SRL2020-028</strain>
    </source>
</reference>
<protein>
    <recommendedName>
        <fullName evidence="1">PEP-utilising enzyme mobile domain-containing protein</fullName>
    </recommendedName>
</protein>
<comment type="caution">
    <text evidence="3">The sequence shown here is derived from an EMBL/GenBank/DDBJ whole genome shotgun (WGS) entry which is preliminary data.</text>
</comment>
<dbReference type="Gene3D" id="3.50.30.10">
    <property type="entry name" value="Phosphohistidine domain"/>
    <property type="match status" value="1"/>
</dbReference>
<evidence type="ECO:0000259" key="1">
    <source>
        <dbReference type="Pfam" id="PF00391"/>
    </source>
</evidence>
<dbReference type="InterPro" id="IPR051549">
    <property type="entry name" value="PEP_Utilizing_Enz"/>
</dbReference>
<feature type="domain" description="PEP-utilising enzyme mobile" evidence="1">
    <location>
        <begin position="462"/>
        <end position="532"/>
    </location>
</feature>
<evidence type="ECO:0000313" key="4">
    <source>
        <dbReference type="Proteomes" id="UP001064782"/>
    </source>
</evidence>
<dbReference type="AlphaFoldDB" id="A0A9P3UWT4"/>
<dbReference type="InterPro" id="IPR036637">
    <property type="entry name" value="Phosphohistidine_dom_sf"/>
</dbReference>
<proteinExistence type="predicted"/>
<dbReference type="Pfam" id="PF00391">
    <property type="entry name" value="PEP-utilizers"/>
    <property type="match status" value="1"/>
</dbReference>
<organism evidence="3 4">
    <name type="scientific">Mycobacterium kiyosense</name>
    <dbReference type="NCBI Taxonomy" id="2871094"/>
    <lineage>
        <taxon>Bacteria</taxon>
        <taxon>Bacillati</taxon>
        <taxon>Actinomycetota</taxon>
        <taxon>Actinomycetes</taxon>
        <taxon>Mycobacteriales</taxon>
        <taxon>Mycobacteriaceae</taxon>
        <taxon>Mycobacterium</taxon>
    </lineage>
</organism>
<gene>
    <name evidence="3" type="ORF">Mkiyose1413_14060</name>
    <name evidence="2" type="ORF">SRL2020028_03140</name>
</gene>
<sequence>MTLSGRRFTDPVAGVSEPERFWTTTNVAEATPDLLSPLCWDIWSDGLERAWLQSMFDFGLLSRRETAIHADPNKRSTAAIYGRQVANVAVIRTVMGRLPGVSPDDVERDLLGSVRPGLPPEPGAGRRLPVIAVRLPAAMLRTNALVCAMHTRNRQWWREDVLGNASHASPLQRLEMSRSKFAEAMNLHSRVRFLVPVAVGAVTAIAAPASGAGPEQTRNLLSGFGNVAETTLADDIWRVSRDEMTIEAFLAEYGFHGPNEGNVYTKSWREQPERVHALVSAYRTRVDMPRARDRERDAMRTRIETETRVLAELPRLRRLALRFALRRAANLIRNLELTKASYLRALDGARAAARDLGRQLVAQQLIDDVDDAFFLTISEHHDLANGRLCDAKELIAYRRDQRSRYASIDLPVSFTGMPATVASAAPARNDQPVEAAKGVAGGGGTVQGRARVVLDPNDDVELEPGDILVCRYTDPSWAPLFGTASALVIDVGSASSHGAVVARELGIPYVIGTGNGTTVICDGDQILVDGATATVQVLADNRHQLDDASSFP</sequence>
<dbReference type="PANTHER" id="PTHR43615">
    <property type="entry name" value="PHOSPHOENOLPYRUVATE SYNTHASE-RELATED"/>
    <property type="match status" value="1"/>
</dbReference>
<accession>A0A9P3UWT4</accession>
<name>A0A9P3UWT4_9MYCO</name>
<dbReference type="GO" id="GO:0016772">
    <property type="term" value="F:transferase activity, transferring phosphorus-containing groups"/>
    <property type="evidence" value="ECO:0007669"/>
    <property type="project" value="InterPro"/>
</dbReference>
<dbReference type="Proteomes" id="UP001165663">
    <property type="component" value="Unassembled WGS sequence"/>
</dbReference>
<dbReference type="EMBL" id="BRZI01000006">
    <property type="protein sequence ID" value="GLD29523.1"/>
    <property type="molecule type" value="Genomic_DNA"/>
</dbReference>
<evidence type="ECO:0000313" key="3">
    <source>
        <dbReference type="EMBL" id="GLD29523.1"/>
    </source>
</evidence>
<dbReference type="Proteomes" id="UP001064782">
    <property type="component" value="Unassembled WGS sequence"/>
</dbReference>
<evidence type="ECO:0000313" key="2">
    <source>
        <dbReference type="EMBL" id="GLB81058.1"/>
    </source>
</evidence>